<protein>
    <submittedName>
        <fullName evidence="1">Uncharacterized protein</fullName>
    </submittedName>
</protein>
<accession>A0A4Y2F0G7</accession>
<keyword evidence="2" id="KW-1185">Reference proteome</keyword>
<dbReference type="Proteomes" id="UP000499080">
    <property type="component" value="Unassembled WGS sequence"/>
</dbReference>
<evidence type="ECO:0000313" key="2">
    <source>
        <dbReference type="Proteomes" id="UP000499080"/>
    </source>
</evidence>
<dbReference type="EMBL" id="BGPR01171900">
    <property type="protein sequence ID" value="GBM33816.1"/>
    <property type="molecule type" value="Genomic_DNA"/>
</dbReference>
<evidence type="ECO:0000313" key="1">
    <source>
        <dbReference type="EMBL" id="GBM33816.1"/>
    </source>
</evidence>
<feature type="non-terminal residue" evidence="1">
    <location>
        <position position="1"/>
    </location>
</feature>
<name>A0A4Y2F0G7_ARAVE</name>
<organism evidence="1 2">
    <name type="scientific">Araneus ventricosus</name>
    <name type="common">Orbweaver spider</name>
    <name type="synonym">Epeira ventricosa</name>
    <dbReference type="NCBI Taxonomy" id="182803"/>
    <lineage>
        <taxon>Eukaryota</taxon>
        <taxon>Metazoa</taxon>
        <taxon>Ecdysozoa</taxon>
        <taxon>Arthropoda</taxon>
        <taxon>Chelicerata</taxon>
        <taxon>Arachnida</taxon>
        <taxon>Araneae</taxon>
        <taxon>Araneomorphae</taxon>
        <taxon>Entelegynae</taxon>
        <taxon>Araneoidea</taxon>
        <taxon>Araneidae</taxon>
        <taxon>Araneus</taxon>
    </lineage>
</organism>
<dbReference type="OrthoDB" id="6423186at2759"/>
<reference evidence="1 2" key="1">
    <citation type="journal article" date="2019" name="Sci. Rep.">
        <title>Orb-weaving spider Araneus ventricosus genome elucidates the spidroin gene catalogue.</title>
        <authorList>
            <person name="Kono N."/>
            <person name="Nakamura H."/>
            <person name="Ohtoshi R."/>
            <person name="Moran D.A.P."/>
            <person name="Shinohara A."/>
            <person name="Yoshida Y."/>
            <person name="Fujiwara M."/>
            <person name="Mori M."/>
            <person name="Tomita M."/>
            <person name="Arakawa K."/>
        </authorList>
    </citation>
    <scope>NUCLEOTIDE SEQUENCE [LARGE SCALE GENOMIC DNA]</scope>
</reference>
<dbReference type="AlphaFoldDB" id="A0A4Y2F0G7"/>
<comment type="caution">
    <text evidence="1">The sequence shown here is derived from an EMBL/GenBank/DDBJ whole genome shotgun (WGS) entry which is preliminary data.</text>
</comment>
<sequence>WYPLKGKSEKSEEKERGEIEVRIAFIVQRCNDTQSLNDLSFKKKKHSIKHLAASVEVICECWGSTIDEIVQKRPTAIDGDDAAVGTTDKRMFIYSIGAAPPGHKSVRKLLKAAIVAMYGPNFHKHFVNSTSPLMSRYLTSKVIHRIANSECMPLF</sequence>
<proteinExistence type="predicted"/>
<gene>
    <name evidence="1" type="ORF">AVEN_222934_1</name>
</gene>